<feature type="domain" description="Peptidase S1" evidence="8">
    <location>
        <begin position="33"/>
        <end position="268"/>
    </location>
</feature>
<protein>
    <recommendedName>
        <fullName evidence="8">Peptidase S1 domain-containing protein</fullName>
    </recommendedName>
</protein>
<dbReference type="AlphaFoldDB" id="A0A452ICE9"/>
<dbReference type="GO" id="GO:0004252">
    <property type="term" value="F:serine-type endopeptidase activity"/>
    <property type="evidence" value="ECO:0007669"/>
    <property type="project" value="InterPro"/>
</dbReference>
<dbReference type="Ensembl" id="ENSGAGT00000028968.1">
    <property type="protein sequence ID" value="ENSGAGP00000025459.1"/>
    <property type="gene ID" value="ENSGAGG00000018578.1"/>
</dbReference>
<feature type="signal peptide" evidence="7">
    <location>
        <begin position="1"/>
        <end position="19"/>
    </location>
</feature>
<keyword evidence="5" id="KW-1015">Disulfide bond</keyword>
<dbReference type="PRINTS" id="PR00722">
    <property type="entry name" value="CHYMOTRYPSIN"/>
</dbReference>
<dbReference type="Gene3D" id="2.40.10.10">
    <property type="entry name" value="Trypsin-like serine proteases"/>
    <property type="match status" value="2"/>
</dbReference>
<dbReference type="SUPFAM" id="SSF50494">
    <property type="entry name" value="Trypsin-like serine proteases"/>
    <property type="match status" value="1"/>
</dbReference>
<dbReference type="GO" id="GO:0006508">
    <property type="term" value="P:proteolysis"/>
    <property type="evidence" value="ECO:0007669"/>
    <property type="project" value="UniProtKB-KW"/>
</dbReference>
<dbReference type="InterPro" id="IPR001314">
    <property type="entry name" value="Peptidase_S1A"/>
</dbReference>
<evidence type="ECO:0000256" key="4">
    <source>
        <dbReference type="ARBA" id="ARBA00022825"/>
    </source>
</evidence>
<dbReference type="STRING" id="38772.ENSGAGP00000025459"/>
<accession>A0A452ICE9</accession>
<evidence type="ECO:0000256" key="5">
    <source>
        <dbReference type="ARBA" id="ARBA00023157"/>
    </source>
</evidence>
<proteinExistence type="predicted"/>
<reference evidence="9" key="2">
    <citation type="submission" date="2025-08" db="UniProtKB">
        <authorList>
            <consortium name="Ensembl"/>
        </authorList>
    </citation>
    <scope>IDENTIFICATION</scope>
</reference>
<dbReference type="InterPro" id="IPR043504">
    <property type="entry name" value="Peptidase_S1_PA_chymotrypsin"/>
</dbReference>
<keyword evidence="10" id="KW-1185">Reference proteome</keyword>
<dbReference type="InterPro" id="IPR033116">
    <property type="entry name" value="TRYPSIN_SER"/>
</dbReference>
<evidence type="ECO:0000313" key="9">
    <source>
        <dbReference type="Ensembl" id="ENSGAGP00000025459.1"/>
    </source>
</evidence>
<organism evidence="9 10">
    <name type="scientific">Gopherus agassizii</name>
    <name type="common">Agassiz's desert tortoise</name>
    <dbReference type="NCBI Taxonomy" id="38772"/>
    <lineage>
        <taxon>Eukaryota</taxon>
        <taxon>Metazoa</taxon>
        <taxon>Chordata</taxon>
        <taxon>Craniata</taxon>
        <taxon>Vertebrata</taxon>
        <taxon>Euteleostomi</taxon>
        <taxon>Archelosauria</taxon>
        <taxon>Testudinata</taxon>
        <taxon>Testudines</taxon>
        <taxon>Cryptodira</taxon>
        <taxon>Durocryptodira</taxon>
        <taxon>Testudinoidea</taxon>
        <taxon>Testudinidae</taxon>
        <taxon>Gopherus</taxon>
    </lineage>
</organism>
<keyword evidence="1" id="KW-0645">Protease</keyword>
<reference evidence="10" key="1">
    <citation type="journal article" date="2017" name="PLoS ONE">
        <title>The Agassiz's desert tortoise genome provides a resource for the conservation of a threatened species.</title>
        <authorList>
            <person name="Tollis M."/>
            <person name="DeNardo D.F."/>
            <person name="Cornelius J.A."/>
            <person name="Dolby G.A."/>
            <person name="Edwards T."/>
            <person name="Henen B.T."/>
            <person name="Karl A.E."/>
            <person name="Murphy R.W."/>
            <person name="Kusumi K."/>
        </authorList>
    </citation>
    <scope>NUCLEOTIDE SEQUENCE [LARGE SCALE GENOMIC DNA]</scope>
</reference>
<evidence type="ECO:0000256" key="3">
    <source>
        <dbReference type="ARBA" id="ARBA00022801"/>
    </source>
</evidence>
<dbReference type="PROSITE" id="PS50240">
    <property type="entry name" value="TRYPSIN_DOM"/>
    <property type="match status" value="1"/>
</dbReference>
<evidence type="ECO:0000256" key="2">
    <source>
        <dbReference type="ARBA" id="ARBA00022729"/>
    </source>
</evidence>
<dbReference type="InterPro" id="IPR001254">
    <property type="entry name" value="Trypsin_dom"/>
</dbReference>
<evidence type="ECO:0000256" key="7">
    <source>
        <dbReference type="SAM" id="SignalP"/>
    </source>
</evidence>
<evidence type="ECO:0000313" key="10">
    <source>
        <dbReference type="Proteomes" id="UP000291020"/>
    </source>
</evidence>
<evidence type="ECO:0000256" key="1">
    <source>
        <dbReference type="ARBA" id="ARBA00022670"/>
    </source>
</evidence>
<dbReference type="InterPro" id="IPR009003">
    <property type="entry name" value="Peptidase_S1_PA"/>
</dbReference>
<feature type="chain" id="PRO_5019217603" description="Peptidase S1 domain-containing protein" evidence="7">
    <location>
        <begin position="20"/>
        <end position="321"/>
    </location>
</feature>
<dbReference type="PANTHER" id="PTHR24253">
    <property type="entry name" value="TRANSMEMBRANE PROTEASE SERINE"/>
    <property type="match status" value="1"/>
</dbReference>
<evidence type="ECO:0000259" key="8">
    <source>
        <dbReference type="PROSITE" id="PS50240"/>
    </source>
</evidence>
<keyword evidence="6" id="KW-0325">Glycoprotein</keyword>
<dbReference type="PROSITE" id="PS00135">
    <property type="entry name" value="TRYPSIN_SER"/>
    <property type="match status" value="1"/>
</dbReference>
<sequence>STLNLVALISLLGTPDSLLLPCQCCSPPGCGQPRISGRIVGGADHNGQHFCGGSLISAQWVASAAHCFQLSALVSSYHVNLGEYQLSNPSRCRISSPVSQIFVHPNYSSTWKSADIALLQLTEPVQYTNEILPICLPGPSHSFPDNHMCWVTGWGRIDSEVSLPPPKTLQEVQVQLIDTAACNALYNIDPAMNIGRDPVKPDMICASYAEGQRDSCQGDSGGPLACDHNGTWFLMGIVSWGEGCGQPNRPGVYVRMVAYGEWIWEHVGSGSQAISPPLVFTPQLLLLACIYIPASGNFHYMHLTKWVFTHESSCSKMSVSL</sequence>
<evidence type="ECO:0000256" key="6">
    <source>
        <dbReference type="ARBA" id="ARBA00023180"/>
    </source>
</evidence>
<reference evidence="9" key="3">
    <citation type="submission" date="2025-09" db="UniProtKB">
        <authorList>
            <consortium name="Ensembl"/>
        </authorList>
    </citation>
    <scope>IDENTIFICATION</scope>
</reference>
<dbReference type="CDD" id="cd00190">
    <property type="entry name" value="Tryp_SPc"/>
    <property type="match status" value="1"/>
</dbReference>
<dbReference type="Proteomes" id="UP000291020">
    <property type="component" value="Unassembled WGS sequence"/>
</dbReference>
<dbReference type="PANTHER" id="PTHR24253:SF144">
    <property type="entry name" value="CHYMOTRYPSIN-LIKE PROTEASE CTRL-1-RELATED"/>
    <property type="match status" value="1"/>
</dbReference>
<keyword evidence="2 7" id="KW-0732">Signal</keyword>
<dbReference type="SMART" id="SM00020">
    <property type="entry name" value="Tryp_SPc"/>
    <property type="match status" value="1"/>
</dbReference>
<dbReference type="Pfam" id="PF00089">
    <property type="entry name" value="Trypsin"/>
    <property type="match status" value="1"/>
</dbReference>
<name>A0A452ICE9_9SAUR</name>
<dbReference type="FunFam" id="2.40.10.10:FF:000039">
    <property type="entry name" value="Brain-specific serine protease 4"/>
    <property type="match status" value="1"/>
</dbReference>
<keyword evidence="4" id="KW-0720">Serine protease</keyword>
<keyword evidence="3" id="KW-0378">Hydrolase</keyword>